<comment type="caution">
    <text evidence="2">The sequence shown here is derived from an EMBL/GenBank/DDBJ whole genome shotgun (WGS) entry which is preliminary data.</text>
</comment>
<sequence length="81" mass="7950">MNKTTATLAVGATETLSATVAPTDSTDKSVQFTSSDATVVTVTPVQGKVTAVAVGTATITATTTNGKTATCEITVTAPSEG</sequence>
<dbReference type="Proteomes" id="UP001180842">
    <property type="component" value="Unassembled WGS sequence"/>
</dbReference>
<feature type="domain" description="BIG2" evidence="1">
    <location>
        <begin position="2"/>
        <end position="72"/>
    </location>
</feature>
<evidence type="ECO:0000313" key="3">
    <source>
        <dbReference type="Proteomes" id="UP001180842"/>
    </source>
</evidence>
<evidence type="ECO:0000313" key="2">
    <source>
        <dbReference type="EMBL" id="MDT2738095.1"/>
    </source>
</evidence>
<dbReference type="SUPFAM" id="SSF49373">
    <property type="entry name" value="Invasin/intimin cell-adhesion fragments"/>
    <property type="match status" value="1"/>
</dbReference>
<evidence type="ECO:0000259" key="1">
    <source>
        <dbReference type="SMART" id="SM00635"/>
    </source>
</evidence>
<dbReference type="InterPro" id="IPR008964">
    <property type="entry name" value="Invasin/intimin_cell_adhesion"/>
</dbReference>
<dbReference type="RefSeq" id="WP_311797540.1">
    <property type="nucleotide sequence ID" value="NZ_JARQAI010000029.1"/>
</dbReference>
<name>A0AAE4KXN1_9ENTE</name>
<gene>
    <name evidence="2" type="ORF">P7H00_13350</name>
</gene>
<organism evidence="2 3">
    <name type="scientific">Enterococcus pseudoavium</name>
    <dbReference type="NCBI Taxonomy" id="44007"/>
    <lineage>
        <taxon>Bacteria</taxon>
        <taxon>Bacillati</taxon>
        <taxon>Bacillota</taxon>
        <taxon>Bacilli</taxon>
        <taxon>Lactobacillales</taxon>
        <taxon>Enterococcaceae</taxon>
        <taxon>Enterococcus</taxon>
    </lineage>
</organism>
<accession>A0AAE4KXN1</accession>
<dbReference type="EMBL" id="JARQAI010000029">
    <property type="protein sequence ID" value="MDT2738095.1"/>
    <property type="molecule type" value="Genomic_DNA"/>
</dbReference>
<dbReference type="InterPro" id="IPR003343">
    <property type="entry name" value="Big_2"/>
</dbReference>
<dbReference type="SMART" id="SM00635">
    <property type="entry name" value="BID_2"/>
    <property type="match status" value="1"/>
</dbReference>
<reference evidence="2" key="1">
    <citation type="submission" date="2023-03" db="EMBL/GenBank/DDBJ databases">
        <authorList>
            <person name="Shen W."/>
            <person name="Cai J."/>
        </authorList>
    </citation>
    <scope>NUCLEOTIDE SEQUENCE</scope>
    <source>
        <strain evidence="2">P69-2</strain>
    </source>
</reference>
<dbReference type="AlphaFoldDB" id="A0AAE4KXN1"/>
<dbReference type="Pfam" id="PF02368">
    <property type="entry name" value="Big_2"/>
    <property type="match status" value="1"/>
</dbReference>
<proteinExistence type="predicted"/>
<protein>
    <submittedName>
        <fullName evidence="2">Ig-like domain-containing protein</fullName>
    </submittedName>
</protein>
<dbReference type="Gene3D" id="2.60.40.1080">
    <property type="match status" value="1"/>
</dbReference>